<comment type="caution">
    <text evidence="1">The sequence shown here is derived from an EMBL/GenBank/DDBJ whole genome shotgun (WGS) entry which is preliminary data.</text>
</comment>
<dbReference type="Pfam" id="PF15890">
    <property type="entry name" value="Peptidase_Mx1"/>
    <property type="match status" value="1"/>
</dbReference>
<sequence>MKLRNNIVLLIASCGVLFTACSKEDKLNSNSVFVDSDIPKNPLDTYLYNNFVKPYNIEIMYKYVDKESDMTYRLVPAPYESSVRLSKLLLFLAIEPYNQVTGSKQFIRDNFPKIITFTGSVPVQTNGVIIKGTAESGTKVSLYNLLGLTEAKSVSSVFLNDEYFKTVHHEFQHILNQNKPYPSSFKEISGLNYVEDEWNAKYPTLESAVKAGFVSRYASKADTEDFAELYSFYVTRSQADFDAIVNSDGSASAGKAIILSKLAIVKSYMKSEWNIDMDVLRSNILARYAELGTFDQTTLN</sequence>
<dbReference type="EMBL" id="ATDL01000003">
    <property type="protein sequence ID" value="ERJ61165.1"/>
    <property type="molecule type" value="Genomic_DNA"/>
</dbReference>
<dbReference type="InterPro" id="IPR030890">
    <property type="entry name" value="LP_HExxH_w_TonB"/>
</dbReference>
<dbReference type="eggNOG" id="ENOG502ZA2M">
    <property type="taxonomic scope" value="Bacteria"/>
</dbReference>
<dbReference type="RefSeq" id="WP_021068606.1">
    <property type="nucleotide sequence ID" value="NZ_ATDL01000003.1"/>
</dbReference>
<dbReference type="PATRIC" id="fig|1346330.5.peg.414"/>
<dbReference type="STRING" id="1346330.M472_20650"/>
<accession>U2I0W5</accession>
<dbReference type="PROSITE" id="PS51257">
    <property type="entry name" value="PROKAR_LIPOPROTEIN"/>
    <property type="match status" value="1"/>
</dbReference>
<evidence type="ECO:0008006" key="3">
    <source>
        <dbReference type="Google" id="ProtNLM"/>
    </source>
</evidence>
<evidence type="ECO:0000313" key="1">
    <source>
        <dbReference type="EMBL" id="ERJ61165.1"/>
    </source>
</evidence>
<name>U2I0W5_9SPHI</name>
<dbReference type="AlphaFoldDB" id="U2I0W5"/>
<dbReference type="NCBIfam" id="TIGR04549">
    <property type="entry name" value="LP_HExxH_w_tonB"/>
    <property type="match status" value="1"/>
</dbReference>
<dbReference type="Gene3D" id="3.40.390.70">
    <property type="match status" value="1"/>
</dbReference>
<protein>
    <recommendedName>
        <fullName evidence="3">Substrate import-associated zinc metallohydrolase lipoprotein</fullName>
    </recommendedName>
</protein>
<keyword evidence="2" id="KW-1185">Reference proteome</keyword>
<reference evidence="1 2" key="1">
    <citation type="journal article" date="2013" name="Genome Announc.">
        <title>The Draft Genome Sequence of Sphingomonas paucimobilis Strain HER1398 (Proteobacteria), Host to the Giant PAU Phage, Indicates That It Is a Member of the Genus Sphingobacterium (Bacteroidetes).</title>
        <authorList>
            <person name="White R.A.III."/>
            <person name="Suttle C.A."/>
        </authorList>
    </citation>
    <scope>NUCLEOTIDE SEQUENCE [LARGE SCALE GENOMIC DNA]</scope>
    <source>
        <strain evidence="1 2">HER1398</strain>
    </source>
</reference>
<organism evidence="1 2">
    <name type="scientific">Sphingobacterium paucimobilis HER1398</name>
    <dbReference type="NCBI Taxonomy" id="1346330"/>
    <lineage>
        <taxon>Bacteria</taxon>
        <taxon>Pseudomonadati</taxon>
        <taxon>Bacteroidota</taxon>
        <taxon>Sphingobacteriia</taxon>
        <taxon>Sphingobacteriales</taxon>
        <taxon>Sphingobacteriaceae</taxon>
        <taxon>Sphingobacterium</taxon>
    </lineage>
</organism>
<dbReference type="Proteomes" id="UP000016584">
    <property type="component" value="Unassembled WGS sequence"/>
</dbReference>
<dbReference type="OrthoDB" id="1113652at2"/>
<proteinExistence type="predicted"/>
<evidence type="ECO:0000313" key="2">
    <source>
        <dbReference type="Proteomes" id="UP000016584"/>
    </source>
</evidence>
<gene>
    <name evidence="1" type="ORF">M472_20650</name>
</gene>